<proteinExistence type="predicted"/>
<keyword evidence="2" id="KW-1185">Reference proteome</keyword>
<dbReference type="KEGG" id="sjp:SJA_C1-19000"/>
<dbReference type="STRING" id="452662.SJA_C1-19000"/>
<accession>D4Z2A2</accession>
<name>D4Z2A2_SPHIU</name>
<reference evidence="1 2" key="1">
    <citation type="journal article" date="2010" name="J. Bacteriol.">
        <title>Complete genome sequence of the representative gamma-hexachlorocyclohexane-degrading bacterium Sphingobium japonicum UT26.</title>
        <authorList>
            <person name="Nagata Y."/>
            <person name="Ohtsubo Y."/>
            <person name="Endo R."/>
            <person name="Ichikawa N."/>
            <person name="Ankai A."/>
            <person name="Oguchi A."/>
            <person name="Fukui S."/>
            <person name="Fujita N."/>
            <person name="Tsuda M."/>
        </authorList>
    </citation>
    <scope>NUCLEOTIDE SEQUENCE [LARGE SCALE GENOMIC DNA]</scope>
    <source>
        <strain evidence="2">DSM 16413 / CCM 7287 / MTCC 6362 / UT26 / NBRC 101211 / UT26S</strain>
    </source>
</reference>
<dbReference type="AlphaFoldDB" id="D4Z2A2"/>
<protein>
    <submittedName>
        <fullName evidence="1">Uncharacterized protein</fullName>
    </submittedName>
</protein>
<dbReference type="Proteomes" id="UP000007753">
    <property type="component" value="Chromosome 1"/>
</dbReference>
<evidence type="ECO:0000313" key="1">
    <source>
        <dbReference type="EMBL" id="BAI96734.1"/>
    </source>
</evidence>
<dbReference type="HOGENOM" id="CLU_1947451_0_0_5"/>
<organism evidence="1 2">
    <name type="scientific">Sphingobium indicum (strain DSM 16413 / CCM 7287 / MTCC 6362 / UT26 / NBRC 101211 / UT26S)</name>
    <name type="common">Sphingobium japonicum</name>
    <dbReference type="NCBI Taxonomy" id="452662"/>
    <lineage>
        <taxon>Bacteria</taxon>
        <taxon>Pseudomonadati</taxon>
        <taxon>Pseudomonadota</taxon>
        <taxon>Alphaproteobacteria</taxon>
        <taxon>Sphingomonadales</taxon>
        <taxon>Sphingomonadaceae</taxon>
        <taxon>Sphingobium</taxon>
    </lineage>
</organism>
<dbReference type="EMBL" id="AP010803">
    <property type="protein sequence ID" value="BAI96734.1"/>
    <property type="molecule type" value="Genomic_DNA"/>
</dbReference>
<evidence type="ECO:0000313" key="2">
    <source>
        <dbReference type="Proteomes" id="UP000007753"/>
    </source>
</evidence>
<sequence length="129" mass="13660">MGHHHFKRLSGTLPCAAACYRASSRHCLLASVRQLGAPCLDRSGTAGDRWCAVARISDSLARGPGASRCFGPGFYCLRIVCEGRARRTGADGVRGTSGFGGAYPQLARNRFVSSTRSLIGFSRGPLAIT</sequence>
<gene>
    <name evidence="1" type="ordered locus">SJA_C1-19000</name>
</gene>